<gene>
    <name evidence="2" type="primary">greA_1</name>
    <name evidence="2" type="ORF">NCTC13184_03694</name>
</gene>
<evidence type="ECO:0000259" key="1">
    <source>
        <dbReference type="Pfam" id="PF01272"/>
    </source>
</evidence>
<proteinExistence type="predicted"/>
<reference evidence="2 3" key="1">
    <citation type="submission" date="2018-06" db="EMBL/GenBank/DDBJ databases">
        <authorList>
            <consortium name="Pathogen Informatics"/>
            <person name="Doyle S."/>
        </authorList>
    </citation>
    <scope>NUCLEOTIDE SEQUENCE [LARGE SCALE GENOMIC DNA]</scope>
    <source>
        <strain evidence="2 3">NCTC13184</strain>
    </source>
</reference>
<dbReference type="AlphaFoldDB" id="A0A378WWC9"/>
<sequence length="169" mass="18753">MRRMWCRPGSGVLSAVDEENEMTGTEGVWLTQDAYERLRRELLELRAAQHGPGDEDGQSAAGRRLRRLELEELLDRAVVGQAPADDGIAEPGMVLTVRFDDEQTETFLLSRRDGADTEELEVYSPESPLGRALTGARPGQVCSYRIPSGASVNVTLLEAVPYGMHLRRR</sequence>
<name>A0A378WWC9_9NOCA</name>
<accession>A0A378WWC9</accession>
<feature type="domain" description="Transcription elongation factor GreA/GreB C-terminal" evidence="1">
    <location>
        <begin position="88"/>
        <end position="158"/>
    </location>
</feature>
<dbReference type="InterPro" id="IPR001437">
    <property type="entry name" value="Tscrpt_elong_fac_GreA/B_C"/>
</dbReference>
<organism evidence="2 3">
    <name type="scientific">Nocardia africana</name>
    <dbReference type="NCBI Taxonomy" id="134964"/>
    <lineage>
        <taxon>Bacteria</taxon>
        <taxon>Bacillati</taxon>
        <taxon>Actinomycetota</taxon>
        <taxon>Actinomycetes</taxon>
        <taxon>Mycobacteriales</taxon>
        <taxon>Nocardiaceae</taxon>
        <taxon>Nocardia</taxon>
    </lineage>
</organism>
<dbReference type="Pfam" id="PF01272">
    <property type="entry name" value="GreA_GreB"/>
    <property type="match status" value="1"/>
</dbReference>
<protein>
    <submittedName>
        <fullName evidence="2">Transcript cleavage factor greA</fullName>
    </submittedName>
</protein>
<dbReference type="Proteomes" id="UP000255082">
    <property type="component" value="Unassembled WGS sequence"/>
</dbReference>
<evidence type="ECO:0000313" key="3">
    <source>
        <dbReference type="Proteomes" id="UP000255082"/>
    </source>
</evidence>
<dbReference type="GO" id="GO:0003677">
    <property type="term" value="F:DNA binding"/>
    <property type="evidence" value="ECO:0007669"/>
    <property type="project" value="InterPro"/>
</dbReference>
<dbReference type="InterPro" id="IPR036953">
    <property type="entry name" value="GreA/GreB_C_sf"/>
</dbReference>
<dbReference type="EMBL" id="UGRU01000001">
    <property type="protein sequence ID" value="SUA45172.1"/>
    <property type="molecule type" value="Genomic_DNA"/>
</dbReference>
<dbReference type="GO" id="GO:0032784">
    <property type="term" value="P:regulation of DNA-templated transcription elongation"/>
    <property type="evidence" value="ECO:0007669"/>
    <property type="project" value="InterPro"/>
</dbReference>
<dbReference type="SUPFAM" id="SSF54534">
    <property type="entry name" value="FKBP-like"/>
    <property type="match status" value="1"/>
</dbReference>
<evidence type="ECO:0000313" key="2">
    <source>
        <dbReference type="EMBL" id="SUA45172.1"/>
    </source>
</evidence>
<dbReference type="Gene3D" id="3.10.50.30">
    <property type="entry name" value="Transcription elongation factor, GreA/GreB, C-terminal domain"/>
    <property type="match status" value="1"/>
</dbReference>